<dbReference type="GO" id="GO:0044718">
    <property type="term" value="P:siderophore transmembrane transport"/>
    <property type="evidence" value="ECO:0007669"/>
    <property type="project" value="TreeGrafter"/>
</dbReference>
<keyword evidence="6" id="KW-0998">Cell outer membrane</keyword>
<proteinExistence type="predicted"/>
<dbReference type="Pfam" id="PF07715">
    <property type="entry name" value="Plug"/>
    <property type="match status" value="1"/>
</dbReference>
<keyword evidence="5" id="KW-0472">Membrane</keyword>
<dbReference type="InterPro" id="IPR012910">
    <property type="entry name" value="Plug_dom"/>
</dbReference>
<evidence type="ECO:0000259" key="7">
    <source>
        <dbReference type="Pfam" id="PF07715"/>
    </source>
</evidence>
<dbReference type="Gene3D" id="2.40.170.20">
    <property type="entry name" value="TonB-dependent receptor, beta-barrel domain"/>
    <property type="match status" value="1"/>
</dbReference>
<dbReference type="EMBL" id="LNQE01000423">
    <property type="protein sequence ID" value="KUG26682.1"/>
    <property type="molecule type" value="Genomic_DNA"/>
</dbReference>
<dbReference type="SUPFAM" id="SSF56935">
    <property type="entry name" value="Porins"/>
    <property type="match status" value="1"/>
</dbReference>
<keyword evidence="8" id="KW-0675">Receptor</keyword>
<dbReference type="Gene3D" id="2.60.40.1120">
    <property type="entry name" value="Carboxypeptidase-like, regulatory domain"/>
    <property type="match status" value="1"/>
</dbReference>
<dbReference type="InterPro" id="IPR036942">
    <property type="entry name" value="Beta-barrel_TonB_sf"/>
</dbReference>
<keyword evidence="2" id="KW-0813">Transport</keyword>
<keyword evidence="3" id="KW-0812">Transmembrane</keyword>
<reference evidence="8" key="1">
    <citation type="journal article" date="2015" name="Proc. Natl. Acad. Sci. U.S.A.">
        <title>Networks of energetic and metabolic interactions define dynamics in microbial communities.</title>
        <authorList>
            <person name="Embree M."/>
            <person name="Liu J.K."/>
            <person name="Al-Bassam M.M."/>
            <person name="Zengler K."/>
        </authorList>
    </citation>
    <scope>NUCLEOTIDE SEQUENCE</scope>
</reference>
<accession>A0A0W8G0K5</accession>
<evidence type="ECO:0000256" key="4">
    <source>
        <dbReference type="ARBA" id="ARBA00022729"/>
    </source>
</evidence>
<protein>
    <submittedName>
        <fullName evidence="8">Tonb-dependent receptor</fullName>
    </submittedName>
</protein>
<feature type="domain" description="TonB-dependent receptor plug" evidence="7">
    <location>
        <begin position="126"/>
        <end position="222"/>
    </location>
</feature>
<evidence type="ECO:0000256" key="5">
    <source>
        <dbReference type="ARBA" id="ARBA00023136"/>
    </source>
</evidence>
<dbReference type="Gene3D" id="2.170.130.10">
    <property type="entry name" value="TonB-dependent receptor, plug domain"/>
    <property type="match status" value="1"/>
</dbReference>
<organism evidence="8">
    <name type="scientific">hydrocarbon metagenome</name>
    <dbReference type="NCBI Taxonomy" id="938273"/>
    <lineage>
        <taxon>unclassified sequences</taxon>
        <taxon>metagenomes</taxon>
        <taxon>ecological metagenomes</taxon>
    </lineage>
</organism>
<name>A0A0W8G0K5_9ZZZZ</name>
<comment type="subcellular location">
    <subcellularLocation>
        <location evidence="1">Cell outer membrane</location>
        <topology evidence="1">Multi-pass membrane protein</topology>
    </subcellularLocation>
</comment>
<dbReference type="GO" id="GO:0015344">
    <property type="term" value="F:siderophore uptake transmembrane transporter activity"/>
    <property type="evidence" value="ECO:0007669"/>
    <property type="project" value="TreeGrafter"/>
</dbReference>
<evidence type="ECO:0000256" key="3">
    <source>
        <dbReference type="ARBA" id="ARBA00022692"/>
    </source>
</evidence>
<comment type="caution">
    <text evidence="8">The sequence shown here is derived from an EMBL/GenBank/DDBJ whole genome shotgun (WGS) entry which is preliminary data.</text>
</comment>
<dbReference type="InterPro" id="IPR037066">
    <property type="entry name" value="Plug_dom_sf"/>
</dbReference>
<dbReference type="SUPFAM" id="SSF49464">
    <property type="entry name" value="Carboxypeptidase regulatory domain-like"/>
    <property type="match status" value="1"/>
</dbReference>
<dbReference type="InterPro" id="IPR008969">
    <property type="entry name" value="CarboxyPept-like_regulatory"/>
</dbReference>
<dbReference type="PANTHER" id="PTHR30069">
    <property type="entry name" value="TONB-DEPENDENT OUTER MEMBRANE RECEPTOR"/>
    <property type="match status" value="1"/>
</dbReference>
<evidence type="ECO:0000256" key="6">
    <source>
        <dbReference type="ARBA" id="ARBA00023237"/>
    </source>
</evidence>
<dbReference type="Pfam" id="PF13715">
    <property type="entry name" value="CarbopepD_reg_2"/>
    <property type="match status" value="1"/>
</dbReference>
<evidence type="ECO:0000313" key="8">
    <source>
        <dbReference type="EMBL" id="KUG26682.1"/>
    </source>
</evidence>
<sequence>MKTTIIKRLLAVCFLLPALIFAQQTGKISGTVTNKANGEPLIGANVILEGKAIGSASDLDGFYAILNVHPGDYTVISSMVGFRKVVVNNVKVVSGKTTTIDFVMEEETTELSGEVVITATRPVIRKDLTSSELTVSAEEIKKLPVENLNDVLRLKAGVVTDAAGGIHIRGGRTSEVGYLIDGISVTDKFSGDRAAAVDVQSMQEVKVISGVFNAEYGQALSGIVDVITKRGSDKFEGSINISTGDYVSGNNNIFFNIDDVKPWAINDIKANISGPFSLFGKGFNYAVSFRRYENEGWLFGQRRFNTHDSSYQAGSGWVIDQTGDNKIVPLNSSTNYFAQGKLDFDIFQNLKISNLFLTDQSDYQVYNHDFKYNPDGLQEYHNKSYNNIFSLTYVLSERAFLILKHSFGFSSRKNYVYENYDDPRYANPELLNKLTSYSFLTGGTQRDSDTRETFTNIIKGDFLTQLGRYNEFKTGFEIRIDDMNIDNKIALYKGEEPKVFDFNRYQNVGQFNYTPISLAYYIQDKFEYESVIVNAGVRFDYFDSQWKVPTDLRDPENSEKKDADPQYQISPRIGIAFPISADGTLHFSYGHFFKIPDYEYVYMNPNFRVGPGGLQSLIGNANLKAESIVAYELGMHYKFFDIIGLEIVGFYKDISNLLGTEIINTYVGGDRYALYTNLDYGKSKGISISLFKRPTASSPLSVSLDYTLQTAEANASDPNDAFNKAQGDPPKNPNIQIVPVNWDQRHTINISLFYTIPEILSFGIVAKYESGFPYTPENQSLQTSFENTARMPSKVNVDLQFYKDIDMWGQLFSLYLKVYNVFDTKNEINVYRDTGRAGYSLVSRYTPESQGANTLSEFLNNPSYYSEPRKIILGIDYNLNF</sequence>
<evidence type="ECO:0000256" key="1">
    <source>
        <dbReference type="ARBA" id="ARBA00004571"/>
    </source>
</evidence>
<dbReference type="PANTHER" id="PTHR30069:SF29">
    <property type="entry name" value="HEMOGLOBIN AND HEMOGLOBIN-HAPTOGLOBIN-BINDING PROTEIN 1-RELATED"/>
    <property type="match status" value="1"/>
</dbReference>
<dbReference type="PROSITE" id="PS52016">
    <property type="entry name" value="TONB_DEPENDENT_REC_3"/>
    <property type="match status" value="1"/>
</dbReference>
<dbReference type="GO" id="GO:0009279">
    <property type="term" value="C:cell outer membrane"/>
    <property type="evidence" value="ECO:0007669"/>
    <property type="project" value="UniProtKB-SubCell"/>
</dbReference>
<dbReference type="AlphaFoldDB" id="A0A0W8G0K5"/>
<dbReference type="InterPro" id="IPR039426">
    <property type="entry name" value="TonB-dep_rcpt-like"/>
</dbReference>
<evidence type="ECO:0000256" key="2">
    <source>
        <dbReference type="ARBA" id="ARBA00022448"/>
    </source>
</evidence>
<keyword evidence="4" id="KW-0732">Signal</keyword>
<gene>
    <name evidence="8" type="ORF">ASZ90_003476</name>
</gene>